<dbReference type="Pfam" id="PF02990">
    <property type="entry name" value="EMP70"/>
    <property type="match status" value="1"/>
</dbReference>
<feature type="signal peptide" evidence="7">
    <location>
        <begin position="1"/>
        <end position="20"/>
    </location>
</feature>
<feature type="region of interest" description="Disordered" evidence="9">
    <location>
        <begin position="748"/>
        <end position="798"/>
    </location>
</feature>
<dbReference type="EMBL" id="CAKKNE010000005">
    <property type="protein sequence ID" value="CAH0376152.1"/>
    <property type="molecule type" value="Genomic_DNA"/>
</dbReference>
<dbReference type="AlphaFoldDB" id="A0A8J2SYF7"/>
<feature type="transmembrane region" description="Helical" evidence="7">
    <location>
        <begin position="491"/>
        <end position="518"/>
    </location>
</feature>
<evidence type="ECO:0000313" key="10">
    <source>
        <dbReference type="EMBL" id="CAH0376152.1"/>
    </source>
</evidence>
<feature type="transmembrane region" description="Helical" evidence="7">
    <location>
        <begin position="371"/>
        <end position="396"/>
    </location>
</feature>
<accession>A0A8J2SYF7</accession>
<dbReference type="GO" id="GO:0005737">
    <property type="term" value="C:cytoplasm"/>
    <property type="evidence" value="ECO:0007669"/>
    <property type="project" value="UniProtKB-ARBA"/>
</dbReference>
<evidence type="ECO:0000256" key="9">
    <source>
        <dbReference type="SAM" id="MobiDB-lite"/>
    </source>
</evidence>
<evidence type="ECO:0000313" key="11">
    <source>
        <dbReference type="Proteomes" id="UP000789595"/>
    </source>
</evidence>
<feature type="coiled-coil region" evidence="8">
    <location>
        <begin position="720"/>
        <end position="747"/>
    </location>
</feature>
<evidence type="ECO:0000256" key="4">
    <source>
        <dbReference type="ARBA" id="ARBA00022729"/>
    </source>
</evidence>
<evidence type="ECO:0000256" key="1">
    <source>
        <dbReference type="ARBA" id="ARBA00004141"/>
    </source>
</evidence>
<feature type="transmembrane region" description="Helical" evidence="7">
    <location>
        <begin position="408"/>
        <end position="433"/>
    </location>
</feature>
<feature type="transmembrane region" description="Helical" evidence="7">
    <location>
        <begin position="600"/>
        <end position="626"/>
    </location>
</feature>
<evidence type="ECO:0000256" key="8">
    <source>
        <dbReference type="SAM" id="Coils"/>
    </source>
</evidence>
<dbReference type="PANTHER" id="PTHR10766:SF111">
    <property type="entry name" value="TRANSMEMBRANE 9 SUPERFAMILY MEMBER 2"/>
    <property type="match status" value="1"/>
</dbReference>
<feature type="compositionally biased region" description="Polar residues" evidence="9">
    <location>
        <begin position="784"/>
        <end position="796"/>
    </location>
</feature>
<protein>
    <recommendedName>
        <fullName evidence="7">Transmembrane 9 superfamily member</fullName>
    </recommendedName>
</protein>
<keyword evidence="4 7" id="KW-0732">Signal</keyword>
<feature type="chain" id="PRO_5035340994" description="Transmembrane 9 superfamily member" evidence="7">
    <location>
        <begin position="21"/>
        <end position="830"/>
    </location>
</feature>
<evidence type="ECO:0000256" key="2">
    <source>
        <dbReference type="ARBA" id="ARBA00005227"/>
    </source>
</evidence>
<feature type="transmembrane region" description="Helical" evidence="7">
    <location>
        <begin position="445"/>
        <end position="467"/>
    </location>
</feature>
<dbReference type="OrthoDB" id="1666796at2759"/>
<feature type="transmembrane region" description="Helical" evidence="7">
    <location>
        <begin position="271"/>
        <end position="293"/>
    </location>
</feature>
<reference evidence="10" key="1">
    <citation type="submission" date="2021-11" db="EMBL/GenBank/DDBJ databases">
        <authorList>
            <consortium name="Genoscope - CEA"/>
            <person name="William W."/>
        </authorList>
    </citation>
    <scope>NUCLEOTIDE SEQUENCE</scope>
</reference>
<feature type="transmembrane region" description="Helical" evidence="7">
    <location>
        <begin position="338"/>
        <end position="365"/>
    </location>
</feature>
<comment type="caution">
    <text evidence="10">The sequence shown here is derived from an EMBL/GenBank/DDBJ whole genome shotgun (WGS) entry which is preliminary data.</text>
</comment>
<evidence type="ECO:0000256" key="6">
    <source>
        <dbReference type="ARBA" id="ARBA00023136"/>
    </source>
</evidence>
<keyword evidence="8" id="KW-0175">Coiled coil</keyword>
<comment type="similarity">
    <text evidence="2 7">Belongs to the nonaspanin (TM9SF) (TC 9.A.2) family.</text>
</comment>
<organism evidence="10 11">
    <name type="scientific">Pelagomonas calceolata</name>
    <dbReference type="NCBI Taxonomy" id="35677"/>
    <lineage>
        <taxon>Eukaryota</taxon>
        <taxon>Sar</taxon>
        <taxon>Stramenopiles</taxon>
        <taxon>Ochrophyta</taxon>
        <taxon>Pelagophyceae</taxon>
        <taxon>Pelagomonadales</taxon>
        <taxon>Pelagomonadaceae</taxon>
        <taxon>Pelagomonas</taxon>
    </lineage>
</organism>
<keyword evidence="5 7" id="KW-1133">Transmembrane helix</keyword>
<keyword evidence="6 7" id="KW-0472">Membrane</keyword>
<proteinExistence type="inferred from homology"/>
<keyword evidence="3 7" id="KW-0812">Transmembrane</keyword>
<evidence type="ECO:0000256" key="5">
    <source>
        <dbReference type="ARBA" id="ARBA00022989"/>
    </source>
</evidence>
<sequence length="830" mass="92332">MRTIFTGAARAALVLATCRAFYLPGVAPRTFRYGDKVELKVNKLTSVHTQIPYDYYSLKFCRPRGGIKQATENLGEFLSGDLIENSPYHLFMEQDQFCKVLCQVDLTKSDVAALKTIIREEYHHNWIIDNLPAASIVDSEQYIITAYAGGFPVGYQDHKASYLFNHVNIIVEYHPLDDGSRVVGFYVEPFTVKHKFANDAKWDGSGEAPPLSTCDKSGPMVYEAIAAKQDVQTGPVIFTYDVLWRASNVKWASRWDIYLSMDNAVPDKVHWFSIVNSLLIVLFLTVMVAMIMVRNLHRDIVRYNRVLSDEEKAEDREESGWKLVHADVFRPPDKLPMLFCVCVGTGVQVLLCAAIALIFAAAGFLSPANRGSLATAVLVLFVMMGIFAGYASATLYKTFKGRLWQKCTLCTAFAFPGICFGTFLTFDSLLYYYGSTGAVPVASLVSLLALWFGVSVPLVFVGAYLGYKREPLAYPTITSNIPREVPTPQPWYLSVWFTTTVGGILPFGACFVELFFILSSMWMDQYYYVFGFTGLVFIILVATCCEITIVLCYFQLCSENHRWWWRSFLTSGSTAFYVFAYSVDYFRRLGADEWFTYVLYFGYMGLICVGLFLLTGTCGFLACLWFTKKIYASIKASSGAKPVDGPALTSTLQEPLKKSVKELDTLLGSGWQEKCGLVKEVSSKGETEWVLEKHAAEFKDKGADFIKTTYGVKEDDPVRTTAKKDAVANAERELEAIEADVRADTTNFESTYNNLGGTSRADLQQPDPSPKVKQQPDSLHGNRAATTTQPSSQEQSADVKEALMNAQELLAKANGGNSGTCSGSCNCVIA</sequence>
<comment type="subcellular location">
    <subcellularLocation>
        <location evidence="1">Membrane</location>
        <topology evidence="1">Multi-pass membrane protein</topology>
    </subcellularLocation>
</comment>
<feature type="transmembrane region" description="Helical" evidence="7">
    <location>
        <begin position="530"/>
        <end position="556"/>
    </location>
</feature>
<gene>
    <name evidence="10" type="ORF">PECAL_5P07140</name>
</gene>
<dbReference type="PANTHER" id="PTHR10766">
    <property type="entry name" value="TRANSMEMBRANE 9 SUPERFAMILY PROTEIN"/>
    <property type="match status" value="1"/>
</dbReference>
<dbReference type="GO" id="GO:0072657">
    <property type="term" value="P:protein localization to membrane"/>
    <property type="evidence" value="ECO:0007669"/>
    <property type="project" value="TreeGrafter"/>
</dbReference>
<dbReference type="Proteomes" id="UP000789595">
    <property type="component" value="Unassembled WGS sequence"/>
</dbReference>
<dbReference type="GO" id="GO:0016020">
    <property type="term" value="C:membrane"/>
    <property type="evidence" value="ECO:0007669"/>
    <property type="project" value="UniProtKB-SubCell"/>
</dbReference>
<name>A0A8J2SYF7_9STRA</name>
<evidence type="ECO:0000256" key="3">
    <source>
        <dbReference type="ARBA" id="ARBA00022692"/>
    </source>
</evidence>
<feature type="transmembrane region" description="Helical" evidence="7">
    <location>
        <begin position="563"/>
        <end position="580"/>
    </location>
</feature>
<feature type="compositionally biased region" description="Polar residues" evidence="9">
    <location>
        <begin position="748"/>
        <end position="757"/>
    </location>
</feature>
<dbReference type="InterPro" id="IPR004240">
    <property type="entry name" value="EMP70"/>
</dbReference>
<evidence type="ECO:0000256" key="7">
    <source>
        <dbReference type="RuleBase" id="RU363079"/>
    </source>
</evidence>
<keyword evidence="11" id="KW-1185">Reference proteome</keyword>